<evidence type="ECO:0000256" key="1">
    <source>
        <dbReference type="ARBA" id="ARBA00001031"/>
    </source>
</evidence>
<comment type="catalytic activity">
    <reaction evidence="1 10">
        <text>D-fructose 6-phosphate + L-glutamine = D-glucosamine 6-phosphate + L-glutamate</text>
        <dbReference type="Rhea" id="RHEA:13237"/>
        <dbReference type="ChEBI" id="CHEBI:29985"/>
        <dbReference type="ChEBI" id="CHEBI:58359"/>
        <dbReference type="ChEBI" id="CHEBI:58725"/>
        <dbReference type="ChEBI" id="CHEBI:61527"/>
        <dbReference type="EC" id="2.6.1.16"/>
    </reaction>
</comment>
<dbReference type="InterPro" id="IPR047084">
    <property type="entry name" value="GFAT_N"/>
</dbReference>
<dbReference type="Proteomes" id="UP000253383">
    <property type="component" value="Unassembled WGS sequence"/>
</dbReference>
<evidence type="ECO:0000256" key="4">
    <source>
        <dbReference type="ARBA" id="ARBA00016090"/>
    </source>
</evidence>
<dbReference type="PANTHER" id="PTHR10937:SF0">
    <property type="entry name" value="GLUTAMINE--FRUCTOSE-6-PHOSPHATE TRANSAMINASE (ISOMERIZING)"/>
    <property type="match status" value="1"/>
</dbReference>
<feature type="initiator methionine" description="Removed" evidence="10">
    <location>
        <position position="1"/>
    </location>
</feature>
<evidence type="ECO:0000256" key="7">
    <source>
        <dbReference type="ARBA" id="ARBA00022679"/>
    </source>
</evidence>
<dbReference type="OrthoDB" id="106547at2"/>
<comment type="subcellular location">
    <subcellularLocation>
        <location evidence="2 10">Cytoplasm</location>
    </subcellularLocation>
</comment>
<dbReference type="RefSeq" id="WP_114406821.1">
    <property type="nucleotide sequence ID" value="NZ_QOWE01000011.1"/>
</dbReference>
<dbReference type="SUPFAM" id="SSF56235">
    <property type="entry name" value="N-terminal nucleophile aminohydrolases (Ntn hydrolases)"/>
    <property type="match status" value="1"/>
</dbReference>
<keyword evidence="7 10" id="KW-0808">Transferase</keyword>
<name>A0A368JRH9_9BACT</name>
<gene>
    <name evidence="10 13" type="primary">glmS</name>
    <name evidence="13" type="ORF">DUE52_14920</name>
</gene>
<dbReference type="InterPro" id="IPR017932">
    <property type="entry name" value="GATase_2_dom"/>
</dbReference>
<dbReference type="CDD" id="cd05009">
    <property type="entry name" value="SIS_GlmS_GlmD_2"/>
    <property type="match status" value="1"/>
</dbReference>
<evidence type="ECO:0000256" key="9">
    <source>
        <dbReference type="ARBA" id="ARBA00022962"/>
    </source>
</evidence>
<feature type="active site" description="For Fru-6P isomerization activity" evidence="10">
    <location>
        <position position="612"/>
    </location>
</feature>
<keyword evidence="14" id="KW-1185">Reference proteome</keyword>
<dbReference type="InterPro" id="IPR001347">
    <property type="entry name" value="SIS_dom"/>
</dbReference>
<evidence type="ECO:0000313" key="14">
    <source>
        <dbReference type="Proteomes" id="UP000253383"/>
    </source>
</evidence>
<evidence type="ECO:0000256" key="3">
    <source>
        <dbReference type="ARBA" id="ARBA00012916"/>
    </source>
</evidence>
<dbReference type="AlphaFoldDB" id="A0A368JRH9"/>
<protein>
    <recommendedName>
        <fullName evidence="4 10">Glutamine--fructose-6-phosphate aminotransferase [isomerizing]</fullName>
        <ecNumber evidence="3 10">2.6.1.16</ecNumber>
    </recommendedName>
    <alternativeName>
        <fullName evidence="10">D-fructose-6-phosphate amidotransferase</fullName>
    </alternativeName>
    <alternativeName>
        <fullName evidence="10">GFAT</fullName>
    </alternativeName>
    <alternativeName>
        <fullName evidence="10">Glucosamine-6-phosphate synthase</fullName>
    </alternativeName>
    <alternativeName>
        <fullName evidence="10">Hexosephosphate aminotransferase</fullName>
    </alternativeName>
    <alternativeName>
        <fullName evidence="10">L-glutamine--D-fructose-6-phosphate amidotransferase</fullName>
    </alternativeName>
</protein>
<feature type="active site" description="Nucleophile; for GATase activity" evidence="10">
    <location>
        <position position="2"/>
    </location>
</feature>
<evidence type="ECO:0000259" key="12">
    <source>
        <dbReference type="PROSITE" id="PS51464"/>
    </source>
</evidence>
<dbReference type="GO" id="GO:0005975">
    <property type="term" value="P:carbohydrate metabolic process"/>
    <property type="evidence" value="ECO:0007669"/>
    <property type="project" value="UniProtKB-UniRule"/>
</dbReference>
<dbReference type="Pfam" id="PF13522">
    <property type="entry name" value="GATase_6"/>
    <property type="match status" value="1"/>
</dbReference>
<dbReference type="GO" id="GO:0006487">
    <property type="term" value="P:protein N-linked glycosylation"/>
    <property type="evidence" value="ECO:0007669"/>
    <property type="project" value="TreeGrafter"/>
</dbReference>
<dbReference type="PANTHER" id="PTHR10937">
    <property type="entry name" value="GLUCOSAMINE--FRUCTOSE-6-PHOSPHATE AMINOTRANSFERASE, ISOMERIZING"/>
    <property type="match status" value="1"/>
</dbReference>
<evidence type="ECO:0000256" key="2">
    <source>
        <dbReference type="ARBA" id="ARBA00004496"/>
    </source>
</evidence>
<comment type="subunit">
    <text evidence="10">Homodimer.</text>
</comment>
<dbReference type="CDD" id="cd05008">
    <property type="entry name" value="SIS_GlmS_GlmD_1"/>
    <property type="match status" value="1"/>
</dbReference>
<comment type="function">
    <text evidence="10">Catalyzes the first step in hexosamine metabolism, converting fructose-6P into glucosamine-6P using glutamine as a nitrogen source.</text>
</comment>
<comment type="caution">
    <text evidence="13">The sequence shown here is derived from an EMBL/GenBank/DDBJ whole genome shotgun (WGS) entry which is preliminary data.</text>
</comment>
<dbReference type="FunFam" id="3.40.50.10490:FF:000001">
    <property type="entry name" value="Glutamine--fructose-6-phosphate aminotransferase [isomerizing]"/>
    <property type="match status" value="1"/>
</dbReference>
<dbReference type="GO" id="GO:0097367">
    <property type="term" value="F:carbohydrate derivative binding"/>
    <property type="evidence" value="ECO:0007669"/>
    <property type="project" value="InterPro"/>
</dbReference>
<dbReference type="InterPro" id="IPR005855">
    <property type="entry name" value="GFAT"/>
</dbReference>
<dbReference type="Gene3D" id="3.40.50.10490">
    <property type="entry name" value="Glucose-6-phosphate isomerase like protein, domain 1"/>
    <property type="match status" value="2"/>
</dbReference>
<dbReference type="NCBIfam" id="NF001484">
    <property type="entry name" value="PRK00331.1"/>
    <property type="match status" value="1"/>
</dbReference>
<reference evidence="13 14" key="1">
    <citation type="submission" date="2018-07" db="EMBL/GenBank/DDBJ databases">
        <title>Genome analysis of Larkinella rosea.</title>
        <authorList>
            <person name="Zhou Z."/>
            <person name="Wang G."/>
        </authorList>
    </citation>
    <scope>NUCLEOTIDE SEQUENCE [LARGE SCALE GENOMIC DNA]</scope>
    <source>
        <strain evidence="14">zzj9</strain>
    </source>
</reference>
<dbReference type="Gene3D" id="3.60.20.10">
    <property type="entry name" value="Glutamine Phosphoribosylpyrophosphate, subunit 1, domain 1"/>
    <property type="match status" value="1"/>
</dbReference>
<dbReference type="NCBIfam" id="TIGR01135">
    <property type="entry name" value="glmS"/>
    <property type="match status" value="1"/>
</dbReference>
<dbReference type="GO" id="GO:0005829">
    <property type="term" value="C:cytosol"/>
    <property type="evidence" value="ECO:0007669"/>
    <property type="project" value="TreeGrafter"/>
</dbReference>
<evidence type="ECO:0000256" key="10">
    <source>
        <dbReference type="HAMAP-Rule" id="MF_00164"/>
    </source>
</evidence>
<dbReference type="InterPro" id="IPR035490">
    <property type="entry name" value="GlmS/FrlB_SIS"/>
</dbReference>
<keyword evidence="5 10" id="KW-0963">Cytoplasm</keyword>
<dbReference type="EMBL" id="QOWE01000011">
    <property type="protein sequence ID" value="RCR68771.1"/>
    <property type="molecule type" value="Genomic_DNA"/>
</dbReference>
<evidence type="ECO:0000313" key="13">
    <source>
        <dbReference type="EMBL" id="RCR68771.1"/>
    </source>
</evidence>
<dbReference type="PROSITE" id="PS51278">
    <property type="entry name" value="GATASE_TYPE_2"/>
    <property type="match status" value="1"/>
</dbReference>
<feature type="domain" description="SIS" evidence="12">
    <location>
        <begin position="466"/>
        <end position="607"/>
    </location>
</feature>
<keyword evidence="6 10" id="KW-0032">Aminotransferase</keyword>
<sequence>MCGIVAYVGHRDAAPLVLKGLKRLEYRGYDSAGIALLDVEEPGSSGLKVYKKKGKVVDLENELAGKALQAKIGIGHTRWATHGAPNDVNAHPHESHDRKLAIIHNGIIENYATIKQNLIRKGHVFRSETDSEVLIQFIEDIRKETGSSLEEAVRQALLEVVGAYAIVIISEEDPTQLIAARKGSPLVIGVGENEYFFASDATPIIEYTKDVIYLNDLEIAVVRAGELKVINLDNTQTTPYIQKVEMELEAIEKGGFEHFMLKEIFEQPRSIADSMRGRVRADDGHLQLGGLRDYLDQLAASKRIVIVGCGTSWHAGLVAEYIFEELARIPVEVEYASEFRYRNPIIAERDIVIAISQSGETADTLAAIELAKSKGATIFGVCNVVGSSIARATHAGAYTHAGPEIGVASTKAFTAQVTVLTLMAIAAAQKKGTISETLFRQLLAELERIPALVDKVLQNAEKVKEIAYIFTYAKNFIYLGRGLNFPVALEGALKLKEISYIHAEGYPAAEMKHGPIALIDEDMPVVVIATKDSSYEKVVSNIQEVKARKGRVIAVVTEGDTQIREMVDFVIEIPKVHDILMPLVSVIPLQLLSYYIAVMRGRNVDQPRNLAKSVTVE</sequence>
<feature type="domain" description="SIS" evidence="12">
    <location>
        <begin position="294"/>
        <end position="433"/>
    </location>
</feature>
<organism evidence="13 14">
    <name type="scientific">Larkinella punicea</name>
    <dbReference type="NCBI Taxonomy" id="2315727"/>
    <lineage>
        <taxon>Bacteria</taxon>
        <taxon>Pseudomonadati</taxon>
        <taxon>Bacteroidota</taxon>
        <taxon>Cytophagia</taxon>
        <taxon>Cytophagales</taxon>
        <taxon>Spirosomataceae</taxon>
        <taxon>Larkinella</taxon>
    </lineage>
</organism>
<dbReference type="GO" id="GO:0006002">
    <property type="term" value="P:fructose 6-phosphate metabolic process"/>
    <property type="evidence" value="ECO:0007669"/>
    <property type="project" value="TreeGrafter"/>
</dbReference>
<feature type="domain" description="Glutamine amidotransferase type-2" evidence="11">
    <location>
        <begin position="2"/>
        <end position="225"/>
    </location>
</feature>
<dbReference type="CDD" id="cd00714">
    <property type="entry name" value="GFAT"/>
    <property type="match status" value="1"/>
</dbReference>
<keyword evidence="8" id="KW-0677">Repeat</keyword>
<accession>A0A368JRH9</accession>
<keyword evidence="9" id="KW-0315">Glutamine amidotransferase</keyword>
<dbReference type="GO" id="GO:0006047">
    <property type="term" value="P:UDP-N-acetylglucosamine metabolic process"/>
    <property type="evidence" value="ECO:0007669"/>
    <property type="project" value="TreeGrafter"/>
</dbReference>
<dbReference type="Pfam" id="PF01380">
    <property type="entry name" value="SIS"/>
    <property type="match status" value="2"/>
</dbReference>
<evidence type="ECO:0000256" key="6">
    <source>
        <dbReference type="ARBA" id="ARBA00022576"/>
    </source>
</evidence>
<evidence type="ECO:0000259" key="11">
    <source>
        <dbReference type="PROSITE" id="PS51278"/>
    </source>
</evidence>
<evidence type="ECO:0000256" key="8">
    <source>
        <dbReference type="ARBA" id="ARBA00022737"/>
    </source>
</evidence>
<dbReference type="InterPro" id="IPR029055">
    <property type="entry name" value="Ntn_hydrolases_N"/>
</dbReference>
<dbReference type="GO" id="GO:0004360">
    <property type="term" value="F:glutamine-fructose-6-phosphate transaminase (isomerizing) activity"/>
    <property type="evidence" value="ECO:0007669"/>
    <property type="project" value="UniProtKB-UniRule"/>
</dbReference>
<proteinExistence type="inferred from homology"/>
<dbReference type="EC" id="2.6.1.16" evidence="3 10"/>
<evidence type="ECO:0000256" key="5">
    <source>
        <dbReference type="ARBA" id="ARBA00022490"/>
    </source>
</evidence>
<dbReference type="FunFam" id="3.60.20.10:FF:000006">
    <property type="entry name" value="Glutamine--fructose-6-phosphate aminotransferase [isomerizing]"/>
    <property type="match status" value="1"/>
</dbReference>
<dbReference type="InterPro" id="IPR046348">
    <property type="entry name" value="SIS_dom_sf"/>
</dbReference>
<dbReference type="SUPFAM" id="SSF53697">
    <property type="entry name" value="SIS domain"/>
    <property type="match status" value="1"/>
</dbReference>
<dbReference type="HAMAP" id="MF_00164">
    <property type="entry name" value="GlmS"/>
    <property type="match status" value="1"/>
</dbReference>
<dbReference type="PROSITE" id="PS51464">
    <property type="entry name" value="SIS"/>
    <property type="match status" value="2"/>
</dbReference>
<dbReference type="InterPro" id="IPR035466">
    <property type="entry name" value="GlmS/AgaS_SIS"/>
</dbReference>